<gene>
    <name evidence="11" type="ORF">ABC974_06235</name>
</gene>
<accession>A0ABU9Y098</accession>
<dbReference type="PANTHER" id="PTHR30566:SF25">
    <property type="entry name" value="INNER MEMBRANE PROTEIN"/>
    <property type="match status" value="1"/>
</dbReference>
<dbReference type="Proteomes" id="UP001419910">
    <property type="component" value="Unassembled WGS sequence"/>
</dbReference>
<dbReference type="Gene3D" id="1.10.287.1260">
    <property type="match status" value="1"/>
</dbReference>
<dbReference type="InterPro" id="IPR011014">
    <property type="entry name" value="MscS_channel_TM-2"/>
</dbReference>
<evidence type="ECO:0000313" key="12">
    <source>
        <dbReference type="Proteomes" id="UP001419910"/>
    </source>
</evidence>
<feature type="transmembrane region" description="Helical" evidence="8">
    <location>
        <begin position="186"/>
        <end position="214"/>
    </location>
</feature>
<evidence type="ECO:0000256" key="3">
    <source>
        <dbReference type="ARBA" id="ARBA00022475"/>
    </source>
</evidence>
<keyword evidence="3" id="KW-1003">Cell membrane</keyword>
<reference evidence="11 12" key="1">
    <citation type="submission" date="2024-05" db="EMBL/GenBank/DDBJ databases">
        <authorList>
            <person name="Liu Q."/>
            <person name="Xin Y.-H."/>
        </authorList>
    </citation>
    <scope>NUCLEOTIDE SEQUENCE [LARGE SCALE GENOMIC DNA]</scope>
    <source>
        <strain evidence="11 12">CGMCC 1.10181</strain>
    </source>
</reference>
<dbReference type="Pfam" id="PF00924">
    <property type="entry name" value="MS_channel_2nd"/>
    <property type="match status" value="1"/>
</dbReference>
<organism evidence="11 12">
    <name type="scientific">Sphingomonas oligophenolica</name>
    <dbReference type="NCBI Taxonomy" id="301154"/>
    <lineage>
        <taxon>Bacteria</taxon>
        <taxon>Pseudomonadati</taxon>
        <taxon>Pseudomonadota</taxon>
        <taxon>Alphaproteobacteria</taxon>
        <taxon>Sphingomonadales</taxon>
        <taxon>Sphingomonadaceae</taxon>
        <taxon>Sphingomonas</taxon>
    </lineage>
</organism>
<evidence type="ECO:0000256" key="1">
    <source>
        <dbReference type="ARBA" id="ARBA00004651"/>
    </source>
</evidence>
<comment type="caution">
    <text evidence="11">The sequence shown here is derived from an EMBL/GenBank/DDBJ whole genome shotgun (WGS) entry which is preliminary data.</text>
</comment>
<feature type="domain" description="Mechanosensitive ion channel transmembrane helices 2/3" evidence="10">
    <location>
        <begin position="160"/>
        <end position="200"/>
    </location>
</feature>
<feature type="transmembrane region" description="Helical" evidence="8">
    <location>
        <begin position="40"/>
        <end position="60"/>
    </location>
</feature>
<evidence type="ECO:0000256" key="6">
    <source>
        <dbReference type="ARBA" id="ARBA00023136"/>
    </source>
</evidence>
<dbReference type="SUPFAM" id="SSF82689">
    <property type="entry name" value="Mechanosensitive channel protein MscS (YggB), C-terminal domain"/>
    <property type="match status" value="1"/>
</dbReference>
<evidence type="ECO:0000256" key="7">
    <source>
        <dbReference type="SAM" id="MobiDB-lite"/>
    </source>
</evidence>
<dbReference type="Pfam" id="PF21088">
    <property type="entry name" value="MS_channel_1st"/>
    <property type="match status" value="1"/>
</dbReference>
<feature type="transmembrane region" description="Helical" evidence="8">
    <location>
        <begin position="149"/>
        <end position="174"/>
    </location>
</feature>
<dbReference type="Gene3D" id="2.30.30.60">
    <property type="match status" value="1"/>
</dbReference>
<evidence type="ECO:0000313" key="11">
    <source>
        <dbReference type="EMBL" id="MEN2789216.1"/>
    </source>
</evidence>
<keyword evidence="12" id="KW-1185">Reference proteome</keyword>
<dbReference type="InterPro" id="IPR023408">
    <property type="entry name" value="MscS_beta-dom_sf"/>
</dbReference>
<evidence type="ECO:0000259" key="10">
    <source>
        <dbReference type="Pfam" id="PF21088"/>
    </source>
</evidence>
<proteinExistence type="inferred from homology"/>
<evidence type="ECO:0000259" key="9">
    <source>
        <dbReference type="Pfam" id="PF00924"/>
    </source>
</evidence>
<protein>
    <submittedName>
        <fullName evidence="11">Mechanosensitive ion channel family protein</fullName>
    </submittedName>
</protein>
<dbReference type="InterPro" id="IPR049142">
    <property type="entry name" value="MS_channel_1st"/>
</dbReference>
<feature type="transmembrane region" description="Helical" evidence="8">
    <location>
        <begin position="81"/>
        <end position="102"/>
    </location>
</feature>
<dbReference type="InterPro" id="IPR010920">
    <property type="entry name" value="LSM_dom_sf"/>
</dbReference>
<evidence type="ECO:0000256" key="8">
    <source>
        <dbReference type="SAM" id="Phobius"/>
    </source>
</evidence>
<evidence type="ECO:0000256" key="5">
    <source>
        <dbReference type="ARBA" id="ARBA00022989"/>
    </source>
</evidence>
<dbReference type="PANTHER" id="PTHR30566">
    <property type="entry name" value="YNAI-RELATED MECHANOSENSITIVE ION CHANNEL"/>
    <property type="match status" value="1"/>
</dbReference>
<keyword evidence="4 8" id="KW-0812">Transmembrane</keyword>
<keyword evidence="5 8" id="KW-1133">Transmembrane helix</keyword>
<dbReference type="InterPro" id="IPR006685">
    <property type="entry name" value="MscS_channel_2nd"/>
</dbReference>
<evidence type="ECO:0000256" key="4">
    <source>
        <dbReference type="ARBA" id="ARBA00022692"/>
    </source>
</evidence>
<dbReference type="SUPFAM" id="SSF50182">
    <property type="entry name" value="Sm-like ribonucleoproteins"/>
    <property type="match status" value="1"/>
</dbReference>
<comment type="subcellular location">
    <subcellularLocation>
        <location evidence="1">Cell membrane</location>
        <topology evidence="1">Multi-pass membrane protein</topology>
    </subcellularLocation>
</comment>
<comment type="similarity">
    <text evidence="2">Belongs to the MscS (TC 1.A.23) family.</text>
</comment>
<feature type="compositionally biased region" description="Basic and acidic residues" evidence="7">
    <location>
        <begin position="403"/>
        <end position="416"/>
    </location>
</feature>
<dbReference type="RefSeq" id="WP_343891871.1">
    <property type="nucleotide sequence ID" value="NZ_BAAAEH010000047.1"/>
</dbReference>
<dbReference type="SUPFAM" id="SSF82861">
    <property type="entry name" value="Mechanosensitive channel protein MscS (YggB), transmembrane region"/>
    <property type="match status" value="1"/>
</dbReference>
<feature type="domain" description="Mechanosensitive ion channel MscS" evidence="9">
    <location>
        <begin position="202"/>
        <end position="267"/>
    </location>
</feature>
<keyword evidence="6 8" id="KW-0472">Membrane</keyword>
<dbReference type="InterPro" id="IPR011066">
    <property type="entry name" value="MscS_channel_C_sf"/>
</dbReference>
<name>A0ABU9Y098_9SPHN</name>
<dbReference type="Gene3D" id="3.30.70.100">
    <property type="match status" value="1"/>
</dbReference>
<feature type="region of interest" description="Disordered" evidence="7">
    <location>
        <begin position="388"/>
        <end position="416"/>
    </location>
</feature>
<dbReference type="EMBL" id="JBDIME010000003">
    <property type="protein sequence ID" value="MEN2789216.1"/>
    <property type="molecule type" value="Genomic_DNA"/>
</dbReference>
<sequence>MPGNSSAPIVPPIRVRDVNSQFQDLIASSYTWLMGHWVEILIAVGIATVIVAGLFFLRGLGTRLCSRSPGPAGWGTVFGRAIVRTGNFFIIMIAAKLVAGFANAPPQLAMTINFLFTVAAVFQAAIWAREIILGSIELRTHSEEYSGEAIGSAMGIIRLLVTFALFAIALIVVLDNLGVNVTGLVAGLGVGGIAIGLAAQGIFADLFAALAIIFDRPFRRGDAITYDKSSGTVEAIGLKSTRIRAATGEERIIANRNLLDKEILNNSQREYRRIQFTLGLAQWTPVEQMERLPGMLQEIVEGCGRKFVRAGFIGFGDSSYNFDVEFDSPTAAFQDFFDARHAIGLGIIKRLNAEGIDLAYPTQTAFTAAPRGGMIPPYPEAALYGENATPIADDPTTTVELKPSADRSAVDEDTGH</sequence>
<evidence type="ECO:0000256" key="2">
    <source>
        <dbReference type="ARBA" id="ARBA00008017"/>
    </source>
</evidence>